<protein>
    <recommendedName>
        <fullName evidence="3">Flagellar protein</fullName>
    </recommendedName>
</protein>
<dbReference type="Proteomes" id="UP000093199">
    <property type="component" value="Unassembled WGS sequence"/>
</dbReference>
<accession>A0A1C0YJT5</accession>
<evidence type="ECO:0000313" key="1">
    <source>
        <dbReference type="EMBL" id="OCS87420.1"/>
    </source>
</evidence>
<dbReference type="STRING" id="33978.A6M13_08870"/>
<evidence type="ECO:0008006" key="3">
    <source>
        <dbReference type="Google" id="ProtNLM"/>
    </source>
</evidence>
<dbReference type="InterPro" id="IPR022258">
    <property type="entry name" value="Flagellar_operon_YvyF"/>
</dbReference>
<dbReference type="NCBIfam" id="TIGR03826">
    <property type="entry name" value="YvyF"/>
    <property type="match status" value="1"/>
</dbReference>
<name>A0A1C0YJT5_9BACL</name>
<dbReference type="OrthoDB" id="1739831at2"/>
<dbReference type="EMBL" id="MASJ01000003">
    <property type="protein sequence ID" value="OCS87420.1"/>
    <property type="molecule type" value="Genomic_DNA"/>
</dbReference>
<keyword evidence="2" id="KW-1185">Reference proteome</keyword>
<sequence length="138" mass="15887">MAEVRNCSACNTLFNYTGIRDICQKCAAVEEEQYQMVYRFLRKRENRAATVERICEATGVSASLLYKWVRKNRLQQAMFPNLGYPCDQCGHLTYGAKLCENCSDTLKKEIKHLEAAEEFRTSVKKSENGTYLAQRPNK</sequence>
<gene>
    <name evidence="1" type="ORF">A6M13_08870</name>
</gene>
<dbReference type="AlphaFoldDB" id="A0A1C0YJT5"/>
<dbReference type="RefSeq" id="WP_066542901.1">
    <property type="nucleotide sequence ID" value="NZ_MASJ01000003.1"/>
</dbReference>
<proteinExistence type="predicted"/>
<evidence type="ECO:0000313" key="2">
    <source>
        <dbReference type="Proteomes" id="UP000093199"/>
    </source>
</evidence>
<organism evidence="1 2">
    <name type="scientific">Caryophanon tenue</name>
    <dbReference type="NCBI Taxonomy" id="33978"/>
    <lineage>
        <taxon>Bacteria</taxon>
        <taxon>Bacillati</taxon>
        <taxon>Bacillota</taxon>
        <taxon>Bacilli</taxon>
        <taxon>Bacillales</taxon>
        <taxon>Caryophanaceae</taxon>
        <taxon>Caryophanon</taxon>
    </lineage>
</organism>
<comment type="caution">
    <text evidence="1">The sequence shown here is derived from an EMBL/GenBank/DDBJ whole genome shotgun (WGS) entry which is preliminary data.</text>
</comment>
<reference evidence="1 2" key="1">
    <citation type="submission" date="2016-07" db="EMBL/GenBank/DDBJ databases">
        <title>Caryophanon tenue genome sequencing.</title>
        <authorList>
            <person name="Verma A."/>
            <person name="Pal Y."/>
            <person name="Krishnamurthi S."/>
        </authorList>
    </citation>
    <scope>NUCLEOTIDE SEQUENCE [LARGE SCALE GENOMIC DNA]</scope>
    <source>
        <strain evidence="1 2">DSM 14152</strain>
    </source>
</reference>